<sequence length="236" mass="25274">MPNDEIPESELAVARAIARRLGRTVFGVVEPPGGGRRLATERPDDPATLAFSVERGGAVRLGPAGRRSAGAPSALVHDASTIPAVELEAMRDHALLTGRTIFVAEDLEDPDAWALYDEAPGDGTLRYAVRPTGEVIVGAAATAEPAAAARDTGWTARVGAALRALRRLRERADELIPLSHVTPRDWSRVERLVPDGERRALHPAALVGLPGPVVADAVRRAAEREVERLRRGWRPA</sequence>
<evidence type="ECO:0000313" key="2">
    <source>
        <dbReference type="Proteomes" id="UP000019151"/>
    </source>
</evidence>
<dbReference type="Proteomes" id="UP000019151">
    <property type="component" value="Chromosome"/>
</dbReference>
<dbReference type="AlphaFoldDB" id="W0RD00"/>
<dbReference type="InParanoid" id="W0RD00"/>
<name>W0RD00_9BACT</name>
<dbReference type="EMBL" id="CP007128">
    <property type="protein sequence ID" value="AHG89004.1"/>
    <property type="molecule type" value="Genomic_DNA"/>
</dbReference>
<gene>
    <name evidence="1" type="ORF">J421_1467</name>
</gene>
<keyword evidence="2" id="KW-1185">Reference proteome</keyword>
<protein>
    <submittedName>
        <fullName evidence="1">Uncharacterized protein</fullName>
    </submittedName>
</protein>
<reference evidence="1 2" key="1">
    <citation type="journal article" date="2014" name="Genome Announc.">
        <title>Genome Sequence and Methylome of Soil Bacterium Gemmatirosa kalamazoonensis KBS708T, a Member of the Rarely Cultivated Gemmatimonadetes Phylum.</title>
        <authorList>
            <person name="Debruyn J.M."/>
            <person name="Radosevich M."/>
            <person name="Wommack K.E."/>
            <person name="Polson S.W."/>
            <person name="Hauser L.J."/>
            <person name="Fawaz M.N."/>
            <person name="Korlach J."/>
            <person name="Tsai Y.C."/>
        </authorList>
    </citation>
    <scope>NUCLEOTIDE SEQUENCE [LARGE SCALE GENOMIC DNA]</scope>
    <source>
        <strain evidence="1 2">KBS708</strain>
    </source>
</reference>
<proteinExistence type="predicted"/>
<organism evidence="1 2">
    <name type="scientific">Gemmatirosa kalamazoonensis</name>
    <dbReference type="NCBI Taxonomy" id="861299"/>
    <lineage>
        <taxon>Bacteria</taxon>
        <taxon>Pseudomonadati</taxon>
        <taxon>Gemmatimonadota</taxon>
        <taxon>Gemmatimonadia</taxon>
        <taxon>Gemmatimonadales</taxon>
        <taxon>Gemmatimonadaceae</taxon>
        <taxon>Gemmatirosa</taxon>
    </lineage>
</organism>
<dbReference type="RefSeq" id="WP_025410522.1">
    <property type="nucleotide sequence ID" value="NZ_CP007128.1"/>
</dbReference>
<accession>W0RD00</accession>
<dbReference type="KEGG" id="gba:J421_1467"/>
<dbReference type="HOGENOM" id="CLU_1174061_0_0_0"/>
<evidence type="ECO:0000313" key="1">
    <source>
        <dbReference type="EMBL" id="AHG89004.1"/>
    </source>
</evidence>